<dbReference type="PANTHER" id="PTHR34989">
    <property type="entry name" value="PROTEIN HDED"/>
    <property type="match status" value="1"/>
</dbReference>
<feature type="transmembrane region" description="Helical" evidence="1">
    <location>
        <begin position="43"/>
        <end position="64"/>
    </location>
</feature>
<gene>
    <name evidence="2" type="ORF">EQW73_11255</name>
    <name evidence="3" type="ORF">EQW78_10060</name>
</gene>
<feature type="transmembrane region" description="Helical" evidence="1">
    <location>
        <begin position="101"/>
        <end position="121"/>
    </location>
</feature>
<dbReference type="Proteomes" id="UP000290517">
    <property type="component" value="Unassembled WGS sequence"/>
</dbReference>
<dbReference type="OrthoDB" id="193343at2"/>
<dbReference type="GO" id="GO:0005886">
    <property type="term" value="C:plasma membrane"/>
    <property type="evidence" value="ECO:0007669"/>
    <property type="project" value="TreeGrafter"/>
</dbReference>
<sequence>MRTEQPARTVLQRSWRDTTRRQEPTMTTQDPILTAFSTTAKQVWYWPVVRGVVAILFGVVALVWPEITAVVFIWIVAIFTLVDGLFEIVEGIRRRGTGGTAALVTVGLVSVAVGIVLLVWPGKTAEVLVWIIGLWAVVLGIFQTIASIELRKVPGSGWGWGVFAGLLSLVFGALVLFNVSAGVVSIVWILAIVALVWGVALIAFGFQIRSLGKKLGQISY</sequence>
<dbReference type="InterPro" id="IPR052712">
    <property type="entry name" value="Acid_resist_chaperone_HdeD"/>
</dbReference>
<dbReference type="STRING" id="1713.GCA_000718325_00783"/>
<protein>
    <submittedName>
        <fullName evidence="3">HdeD family acid-resistance protein</fullName>
    </submittedName>
</protein>
<dbReference type="AlphaFoldDB" id="A0A4Q1KWW4"/>
<feature type="transmembrane region" description="Helical" evidence="1">
    <location>
        <begin position="70"/>
        <end position="89"/>
    </location>
</feature>
<dbReference type="EMBL" id="SDJR01000006">
    <property type="protein sequence ID" value="RXR25410.1"/>
    <property type="molecule type" value="Genomic_DNA"/>
</dbReference>
<dbReference type="PANTHER" id="PTHR34989:SF1">
    <property type="entry name" value="PROTEIN HDED"/>
    <property type="match status" value="1"/>
</dbReference>
<organism evidence="3 4">
    <name type="scientific">Oerskovia turbata</name>
    <dbReference type="NCBI Taxonomy" id="1713"/>
    <lineage>
        <taxon>Bacteria</taxon>
        <taxon>Bacillati</taxon>
        <taxon>Actinomycetota</taxon>
        <taxon>Actinomycetes</taxon>
        <taxon>Micrococcales</taxon>
        <taxon>Cellulomonadaceae</taxon>
        <taxon>Oerskovia</taxon>
    </lineage>
</organism>
<proteinExistence type="predicted"/>
<keyword evidence="1" id="KW-0472">Membrane</keyword>
<keyword evidence="1" id="KW-1133">Transmembrane helix</keyword>
<dbReference type="Proteomes" id="UP000289805">
    <property type="component" value="Unassembled WGS sequence"/>
</dbReference>
<feature type="transmembrane region" description="Helical" evidence="1">
    <location>
        <begin position="183"/>
        <end position="206"/>
    </location>
</feature>
<reference evidence="4 5" key="1">
    <citation type="submission" date="2019-01" db="EMBL/GenBank/DDBJ databases">
        <title>Oerskovia turbata Genome sequencing and assembly.</title>
        <authorList>
            <person name="Dou T."/>
        </authorList>
    </citation>
    <scope>NUCLEOTIDE SEQUENCE [LARGE SCALE GENOMIC DNA]</scope>
    <source>
        <strain evidence="3 4">JCM12123</strain>
        <strain evidence="2 5">JCM3160</strain>
    </source>
</reference>
<keyword evidence="1" id="KW-0812">Transmembrane</keyword>
<evidence type="ECO:0000313" key="3">
    <source>
        <dbReference type="EMBL" id="RXR33949.1"/>
    </source>
</evidence>
<accession>A0A4Q1KWW4</accession>
<evidence type="ECO:0000313" key="4">
    <source>
        <dbReference type="Proteomes" id="UP000289805"/>
    </source>
</evidence>
<feature type="transmembrane region" description="Helical" evidence="1">
    <location>
        <begin position="127"/>
        <end position="146"/>
    </location>
</feature>
<feature type="transmembrane region" description="Helical" evidence="1">
    <location>
        <begin position="158"/>
        <end position="177"/>
    </location>
</feature>
<evidence type="ECO:0000313" key="5">
    <source>
        <dbReference type="Proteomes" id="UP000290517"/>
    </source>
</evidence>
<dbReference type="InterPro" id="IPR005325">
    <property type="entry name" value="DUF308_memb"/>
</dbReference>
<evidence type="ECO:0000313" key="2">
    <source>
        <dbReference type="EMBL" id="RXR25410.1"/>
    </source>
</evidence>
<dbReference type="EMBL" id="SDJQ01000012">
    <property type="protein sequence ID" value="RXR33949.1"/>
    <property type="molecule type" value="Genomic_DNA"/>
</dbReference>
<name>A0A4Q1KWW4_9CELL</name>
<dbReference type="Pfam" id="PF03729">
    <property type="entry name" value="DUF308"/>
    <property type="match status" value="1"/>
</dbReference>
<evidence type="ECO:0000256" key="1">
    <source>
        <dbReference type="SAM" id="Phobius"/>
    </source>
</evidence>
<keyword evidence="5" id="KW-1185">Reference proteome</keyword>
<comment type="caution">
    <text evidence="3">The sequence shown here is derived from an EMBL/GenBank/DDBJ whole genome shotgun (WGS) entry which is preliminary data.</text>
</comment>